<dbReference type="AlphaFoldDB" id="A0A422LWG2"/>
<dbReference type="Proteomes" id="UP000284716">
    <property type="component" value="Unassembled WGS sequence"/>
</dbReference>
<organism evidence="2 3">
    <name type="scientific">Lacticaseibacillus paracasei</name>
    <name type="common">Lactobacillus paracasei</name>
    <dbReference type="NCBI Taxonomy" id="1597"/>
    <lineage>
        <taxon>Bacteria</taxon>
        <taxon>Bacillati</taxon>
        <taxon>Bacillota</taxon>
        <taxon>Bacilli</taxon>
        <taxon>Lactobacillales</taxon>
        <taxon>Lactobacillaceae</taxon>
        <taxon>Lacticaseibacillus</taxon>
    </lineage>
</organism>
<dbReference type="Pfam" id="PF12636">
    <property type="entry name" value="DUF3781"/>
    <property type="match status" value="1"/>
</dbReference>
<evidence type="ECO:0000313" key="3">
    <source>
        <dbReference type="Proteomes" id="UP000284123"/>
    </source>
</evidence>
<comment type="caution">
    <text evidence="2">The sequence shown here is derived from an EMBL/GenBank/DDBJ whole genome shotgun (WGS) entry which is preliminary data.</text>
</comment>
<protein>
    <recommendedName>
        <fullName evidence="5">DUF3781 domain-containing protein</fullName>
    </recommendedName>
</protein>
<name>A0A422LWG2_LACPA</name>
<dbReference type="EMBL" id="LKGI01000051">
    <property type="protein sequence ID" value="RNE31323.1"/>
    <property type="molecule type" value="Genomic_DNA"/>
</dbReference>
<accession>A0A422LWG2</accession>
<dbReference type="EMBL" id="LKFS01000047">
    <property type="protein sequence ID" value="RND82082.1"/>
    <property type="molecule type" value="Genomic_DNA"/>
</dbReference>
<evidence type="ECO:0000313" key="2">
    <source>
        <dbReference type="EMBL" id="RNE31323.1"/>
    </source>
</evidence>
<evidence type="ECO:0000313" key="1">
    <source>
        <dbReference type="EMBL" id="RND82082.1"/>
    </source>
</evidence>
<gene>
    <name evidence="1" type="ORF">FAM18157_01174</name>
    <name evidence="2" type="ORF">FAM6012_01202</name>
</gene>
<evidence type="ECO:0008006" key="5">
    <source>
        <dbReference type="Google" id="ProtNLM"/>
    </source>
</evidence>
<proteinExistence type="predicted"/>
<sequence length="104" mass="12022">MTQKQLMRERAQKVKLAAVNIKMISDNQLLRNLDKLHTTKLGRIRIEHNLSLTDRDVIAFCKEKILNPEAIMNRKGKNWYVKIDHIIVTINANSFTVITAHTEG</sequence>
<dbReference type="InterPro" id="IPR024229">
    <property type="entry name" value="DUF3781"/>
</dbReference>
<dbReference type="Proteomes" id="UP000284123">
    <property type="component" value="Unassembled WGS sequence"/>
</dbReference>
<dbReference type="RefSeq" id="WP_016386083.1">
    <property type="nucleotide sequence ID" value="NZ_JAHLXL010000003.1"/>
</dbReference>
<evidence type="ECO:0000313" key="4">
    <source>
        <dbReference type="Proteomes" id="UP000284716"/>
    </source>
</evidence>
<reference evidence="3 4" key="1">
    <citation type="journal article" date="2018" name="Front. Microbiol.">
        <title>Conversion of Methionine to Cysteine in Lactobacillus paracasei Depends on the Highly Mobile cysK-ctl-cysE Gene Cluster.</title>
        <authorList>
            <person name="Wuthrich D."/>
            <person name="Irmler S."/>
            <person name="Berthoud H."/>
            <person name="Guggenbuhl B."/>
            <person name="Eugster E."/>
            <person name="Bruggmann R."/>
        </authorList>
    </citation>
    <scope>NUCLEOTIDE SEQUENCE [LARGE SCALE GENOMIC DNA]</scope>
    <source>
        <strain evidence="1 4">FAM18157</strain>
        <strain evidence="2 3">FAM6012</strain>
    </source>
</reference>